<evidence type="ECO:0000313" key="3">
    <source>
        <dbReference type="Proteomes" id="UP000245533"/>
    </source>
</evidence>
<gene>
    <name evidence="2" type="ORF">DDZ15_08240</name>
</gene>
<dbReference type="Gene3D" id="3.40.630.30">
    <property type="match status" value="1"/>
</dbReference>
<dbReference type="GO" id="GO:0016747">
    <property type="term" value="F:acyltransferase activity, transferring groups other than amino-acyl groups"/>
    <property type="evidence" value="ECO:0007669"/>
    <property type="project" value="InterPro"/>
</dbReference>
<keyword evidence="3" id="KW-1185">Reference proteome</keyword>
<dbReference type="Proteomes" id="UP000245533">
    <property type="component" value="Unassembled WGS sequence"/>
</dbReference>
<evidence type="ECO:0000259" key="1">
    <source>
        <dbReference type="PROSITE" id="PS51186"/>
    </source>
</evidence>
<sequence>MTNHLNLTIRKGTRADASTIAEFNIAMALETEGKKLDRRKIESGVRGLMNNPNYGFYLVAVYKEQVVGSLMITFEWSDWRNGLFWWIQSVYVIPEYRRRGVYRAMYDKVKKLASGDPSVCGFRLYVEKENLTAQKTYRDLGMDETAYRMFEEDRIES</sequence>
<dbReference type="RefSeq" id="WP_109646850.1">
    <property type="nucleotide sequence ID" value="NZ_QGGB01000006.1"/>
</dbReference>
<dbReference type="CDD" id="cd04301">
    <property type="entry name" value="NAT_SF"/>
    <property type="match status" value="1"/>
</dbReference>
<feature type="domain" description="N-acetyltransferase" evidence="1">
    <location>
        <begin position="7"/>
        <end position="157"/>
    </location>
</feature>
<dbReference type="EMBL" id="QGGB01000006">
    <property type="protein sequence ID" value="PWN06737.1"/>
    <property type="molecule type" value="Genomic_DNA"/>
</dbReference>
<dbReference type="SUPFAM" id="SSF55729">
    <property type="entry name" value="Acyl-CoA N-acyltransferases (Nat)"/>
    <property type="match status" value="1"/>
</dbReference>
<dbReference type="AlphaFoldDB" id="A0A316TQ57"/>
<name>A0A316TQ57_9BACT</name>
<dbReference type="OrthoDB" id="9805924at2"/>
<accession>A0A316TQ57</accession>
<organism evidence="2 3">
    <name type="scientific">Rhodohalobacter mucosus</name>
    <dbReference type="NCBI Taxonomy" id="2079485"/>
    <lineage>
        <taxon>Bacteria</taxon>
        <taxon>Pseudomonadati</taxon>
        <taxon>Balneolota</taxon>
        <taxon>Balneolia</taxon>
        <taxon>Balneolales</taxon>
        <taxon>Balneolaceae</taxon>
        <taxon>Rhodohalobacter</taxon>
    </lineage>
</organism>
<proteinExistence type="predicted"/>
<comment type="caution">
    <text evidence="2">The sequence shown here is derived from an EMBL/GenBank/DDBJ whole genome shotgun (WGS) entry which is preliminary data.</text>
</comment>
<reference evidence="2 3" key="1">
    <citation type="submission" date="2018-05" db="EMBL/GenBank/DDBJ databases">
        <title>Rhodohalobacter halophilus gen. nov., sp. nov., a moderately halophilic member of the family Balneolaceae.</title>
        <authorList>
            <person name="Liu Z.-W."/>
        </authorList>
    </citation>
    <scope>NUCLEOTIDE SEQUENCE [LARGE SCALE GENOMIC DNA]</scope>
    <source>
        <strain evidence="2 3">8A47</strain>
    </source>
</reference>
<dbReference type="Pfam" id="PF00583">
    <property type="entry name" value="Acetyltransf_1"/>
    <property type="match status" value="1"/>
</dbReference>
<protein>
    <submittedName>
        <fullName evidence="2">GNAT family N-acetyltransferase</fullName>
    </submittedName>
</protein>
<keyword evidence="2" id="KW-0808">Transferase</keyword>
<dbReference type="InterPro" id="IPR016181">
    <property type="entry name" value="Acyl_CoA_acyltransferase"/>
</dbReference>
<dbReference type="InterPro" id="IPR000182">
    <property type="entry name" value="GNAT_dom"/>
</dbReference>
<evidence type="ECO:0000313" key="2">
    <source>
        <dbReference type="EMBL" id="PWN06737.1"/>
    </source>
</evidence>
<dbReference type="PROSITE" id="PS51186">
    <property type="entry name" value="GNAT"/>
    <property type="match status" value="1"/>
</dbReference>